<dbReference type="AlphaFoldDB" id="A0A517Y6K1"/>
<dbReference type="Proteomes" id="UP000315017">
    <property type="component" value="Chromosome"/>
</dbReference>
<protein>
    <submittedName>
        <fullName evidence="1">Uncharacterized protein</fullName>
    </submittedName>
</protein>
<keyword evidence="2" id="KW-1185">Reference proteome</keyword>
<organism evidence="1 2">
    <name type="scientific">Anatilimnocola aggregata</name>
    <dbReference type="NCBI Taxonomy" id="2528021"/>
    <lineage>
        <taxon>Bacteria</taxon>
        <taxon>Pseudomonadati</taxon>
        <taxon>Planctomycetota</taxon>
        <taxon>Planctomycetia</taxon>
        <taxon>Pirellulales</taxon>
        <taxon>Pirellulaceae</taxon>
        <taxon>Anatilimnocola</taxon>
    </lineage>
</organism>
<accession>A0A517Y6K1</accession>
<dbReference type="KEGG" id="aagg:ETAA8_09330"/>
<sequence length="183" mass="20912">MTRQALQQVFDEQRLANGYELVDGVAMHAENGKRFQIPHPVLKKHIDIGQFVELRIDSPRFSVHEDAPEKCTCPTCNGEITKPILSHAHPATLLPLPTQNVPSRGWGEDFWVRIIEREEDYFKGIVDNPLYETRLHELNQGDEIVFHQDHILAVHGIHRQELITGMNAADLKELAQWLGSQPD</sequence>
<dbReference type="OrthoDB" id="267008at2"/>
<proteinExistence type="predicted"/>
<dbReference type="EMBL" id="CP036274">
    <property type="protein sequence ID" value="QDU25861.1"/>
    <property type="molecule type" value="Genomic_DNA"/>
</dbReference>
<evidence type="ECO:0000313" key="1">
    <source>
        <dbReference type="EMBL" id="QDU25861.1"/>
    </source>
</evidence>
<dbReference type="RefSeq" id="WP_145085493.1">
    <property type="nucleotide sequence ID" value="NZ_CP036274.1"/>
</dbReference>
<reference evidence="1 2" key="1">
    <citation type="submission" date="2019-02" db="EMBL/GenBank/DDBJ databases">
        <title>Deep-cultivation of Planctomycetes and their phenomic and genomic characterization uncovers novel biology.</title>
        <authorList>
            <person name="Wiegand S."/>
            <person name="Jogler M."/>
            <person name="Boedeker C."/>
            <person name="Pinto D."/>
            <person name="Vollmers J."/>
            <person name="Rivas-Marin E."/>
            <person name="Kohn T."/>
            <person name="Peeters S.H."/>
            <person name="Heuer A."/>
            <person name="Rast P."/>
            <person name="Oberbeckmann S."/>
            <person name="Bunk B."/>
            <person name="Jeske O."/>
            <person name="Meyerdierks A."/>
            <person name="Storesund J.E."/>
            <person name="Kallscheuer N."/>
            <person name="Luecker S."/>
            <person name="Lage O.M."/>
            <person name="Pohl T."/>
            <person name="Merkel B.J."/>
            <person name="Hornburger P."/>
            <person name="Mueller R.-W."/>
            <person name="Bruemmer F."/>
            <person name="Labrenz M."/>
            <person name="Spormann A.M."/>
            <person name="Op den Camp H."/>
            <person name="Overmann J."/>
            <person name="Amann R."/>
            <person name="Jetten M.S.M."/>
            <person name="Mascher T."/>
            <person name="Medema M.H."/>
            <person name="Devos D.P."/>
            <person name="Kaster A.-K."/>
            <person name="Ovreas L."/>
            <person name="Rohde M."/>
            <person name="Galperin M.Y."/>
            <person name="Jogler C."/>
        </authorList>
    </citation>
    <scope>NUCLEOTIDE SEQUENCE [LARGE SCALE GENOMIC DNA]</scope>
    <source>
        <strain evidence="1 2">ETA_A8</strain>
    </source>
</reference>
<name>A0A517Y6K1_9BACT</name>
<gene>
    <name evidence="1" type="ORF">ETAA8_09330</name>
</gene>
<evidence type="ECO:0000313" key="2">
    <source>
        <dbReference type="Proteomes" id="UP000315017"/>
    </source>
</evidence>